<sequence length="170" mass="19210">MFRGTATGFHGANVSVSRATDLQISFYAPKDLPSDEGRRHLKDRVIRRGPRMSHTPEDYCRSCTDTVHLVQGKWKIHILCAIRTGPVRLGQLRRELRHASKKVLAENLRELEDAGLVLRRDLGGSVRHVEYDFTEDMRPQIHSILDHLADFGEALGSSRLNATSAVRTRS</sequence>
<dbReference type="Pfam" id="PF01638">
    <property type="entry name" value="HxlR"/>
    <property type="match status" value="1"/>
</dbReference>
<keyword evidence="6" id="KW-1185">Reference proteome</keyword>
<evidence type="ECO:0000256" key="3">
    <source>
        <dbReference type="ARBA" id="ARBA00023163"/>
    </source>
</evidence>
<organism evidence="5 6">
    <name type="scientific">Terriglobus aquaticus</name>
    <dbReference type="NCBI Taxonomy" id="940139"/>
    <lineage>
        <taxon>Bacteria</taxon>
        <taxon>Pseudomonadati</taxon>
        <taxon>Acidobacteriota</taxon>
        <taxon>Terriglobia</taxon>
        <taxon>Terriglobales</taxon>
        <taxon>Acidobacteriaceae</taxon>
        <taxon>Terriglobus</taxon>
    </lineage>
</organism>
<feature type="domain" description="HTH hxlR-type" evidence="4">
    <location>
        <begin position="60"/>
        <end position="160"/>
    </location>
</feature>
<dbReference type="InterPro" id="IPR036388">
    <property type="entry name" value="WH-like_DNA-bd_sf"/>
</dbReference>
<dbReference type="InterPro" id="IPR002577">
    <property type="entry name" value="HTH_HxlR"/>
</dbReference>
<name>A0ABW9KNN9_9BACT</name>
<dbReference type="InterPro" id="IPR036390">
    <property type="entry name" value="WH_DNA-bd_sf"/>
</dbReference>
<reference evidence="5 6" key="1">
    <citation type="submission" date="2024-12" db="EMBL/GenBank/DDBJ databases">
        <authorList>
            <person name="Lee Y."/>
        </authorList>
    </citation>
    <scope>NUCLEOTIDE SEQUENCE [LARGE SCALE GENOMIC DNA]</scope>
    <source>
        <strain evidence="5 6">03SUJ4</strain>
    </source>
</reference>
<proteinExistence type="predicted"/>
<accession>A0ABW9KNN9</accession>
<evidence type="ECO:0000313" key="5">
    <source>
        <dbReference type="EMBL" id="MFN2976245.1"/>
    </source>
</evidence>
<keyword evidence="2" id="KW-0238">DNA-binding</keyword>
<dbReference type="Gene3D" id="1.10.10.10">
    <property type="entry name" value="Winged helix-like DNA-binding domain superfamily/Winged helix DNA-binding domain"/>
    <property type="match status" value="1"/>
</dbReference>
<dbReference type="PANTHER" id="PTHR33204">
    <property type="entry name" value="TRANSCRIPTIONAL REGULATOR, MARR FAMILY"/>
    <property type="match status" value="1"/>
</dbReference>
<dbReference type="RefSeq" id="WP_409446101.1">
    <property type="nucleotide sequence ID" value="NZ_BAABBH010000001.1"/>
</dbReference>
<keyword evidence="3" id="KW-0804">Transcription</keyword>
<evidence type="ECO:0000259" key="4">
    <source>
        <dbReference type="PROSITE" id="PS51118"/>
    </source>
</evidence>
<evidence type="ECO:0000256" key="1">
    <source>
        <dbReference type="ARBA" id="ARBA00023015"/>
    </source>
</evidence>
<dbReference type="SUPFAM" id="SSF46785">
    <property type="entry name" value="Winged helix' DNA-binding domain"/>
    <property type="match status" value="1"/>
</dbReference>
<evidence type="ECO:0000313" key="6">
    <source>
        <dbReference type="Proteomes" id="UP001634747"/>
    </source>
</evidence>
<protein>
    <submittedName>
        <fullName evidence="5">Winged helix-turn-helix transcriptional regulator</fullName>
    </submittedName>
</protein>
<dbReference type="EMBL" id="JBJYXY010000001">
    <property type="protein sequence ID" value="MFN2976245.1"/>
    <property type="molecule type" value="Genomic_DNA"/>
</dbReference>
<gene>
    <name evidence="5" type="ORF">ACK2TP_10775</name>
</gene>
<dbReference type="Proteomes" id="UP001634747">
    <property type="component" value="Unassembled WGS sequence"/>
</dbReference>
<comment type="caution">
    <text evidence="5">The sequence shown here is derived from an EMBL/GenBank/DDBJ whole genome shotgun (WGS) entry which is preliminary data.</text>
</comment>
<evidence type="ECO:0000256" key="2">
    <source>
        <dbReference type="ARBA" id="ARBA00023125"/>
    </source>
</evidence>
<dbReference type="PROSITE" id="PS51118">
    <property type="entry name" value="HTH_HXLR"/>
    <property type="match status" value="1"/>
</dbReference>
<keyword evidence="1" id="KW-0805">Transcription regulation</keyword>